<dbReference type="RefSeq" id="WP_053081324.1">
    <property type="nucleotide sequence ID" value="NZ_JYNX01000060.1"/>
</dbReference>
<evidence type="ECO:0000313" key="1">
    <source>
        <dbReference type="EMBL" id="KMO73058.1"/>
    </source>
</evidence>
<dbReference type="PATRIC" id="fig|1800.3.peg.4257"/>
<protein>
    <submittedName>
        <fullName evidence="1">ESX-1 secretion-associated protein EspD</fullName>
    </submittedName>
</protein>
<reference evidence="1 2" key="1">
    <citation type="journal article" date="2015" name="Genome Biol. Evol.">
        <title>Characterization of Three Mycobacterium spp. with Potential Use in Bioremediation by Genome Sequencing and Comparative Genomics.</title>
        <authorList>
            <person name="Das S."/>
            <person name="Pettersson B.M."/>
            <person name="Behra P.R."/>
            <person name="Ramesh M."/>
            <person name="Dasgupta S."/>
            <person name="Bhattacharya A."/>
            <person name="Kirsebom L.A."/>
        </authorList>
    </citation>
    <scope>NUCLEOTIDE SEQUENCE [LARGE SCALE GENOMIC DNA]</scope>
    <source>
        <strain evidence="1 2">DSM 44219</strain>
    </source>
</reference>
<accession>A0A0J6VUA8</accession>
<gene>
    <name evidence="1" type="primary">espD_1</name>
    <name evidence="1" type="ORF">MCHUDSM44219_04235</name>
</gene>
<dbReference type="OrthoDB" id="4639818at2"/>
<dbReference type="EMBL" id="JYNX01000060">
    <property type="protein sequence ID" value="KMO73058.1"/>
    <property type="molecule type" value="Genomic_DNA"/>
</dbReference>
<comment type="caution">
    <text evidence="1">The sequence shown here is derived from an EMBL/GenBank/DDBJ whole genome shotgun (WGS) entry which is preliminary data.</text>
</comment>
<proteinExistence type="predicted"/>
<evidence type="ECO:0000313" key="2">
    <source>
        <dbReference type="Proteomes" id="UP000036176"/>
    </source>
</evidence>
<dbReference type="AlphaFoldDB" id="A0A0J6VUA8"/>
<organism evidence="1 2">
    <name type="scientific">Mycolicibacterium chubuense</name>
    <name type="common">Mycobacterium chubuense</name>
    <dbReference type="NCBI Taxonomy" id="1800"/>
    <lineage>
        <taxon>Bacteria</taxon>
        <taxon>Bacillati</taxon>
        <taxon>Actinomycetota</taxon>
        <taxon>Actinomycetes</taxon>
        <taxon>Mycobacteriales</taxon>
        <taxon>Mycobacteriaceae</taxon>
        <taxon>Mycolicibacterium</taxon>
    </lineage>
</organism>
<dbReference type="Proteomes" id="UP000036176">
    <property type="component" value="Unassembled WGS sequence"/>
</dbReference>
<name>A0A0J6VUA8_MYCCU</name>
<sequence length="149" mass="15834">MNVSWDDTPGEPVLDHCTDTSVLSALDMYRPSTFPDEDLVQTALFTAANPSGSVAVTVLLNGQILRVELAPDISMTEAELGAEVVLIASLAQMQARAGIHTIVAALMRLKGHDPAHTASILERNLGFPSPSTLATERVKVLASCHVSDE</sequence>
<keyword evidence="2" id="KW-1185">Reference proteome</keyword>